<dbReference type="PROSITE" id="PS50102">
    <property type="entry name" value="RRM"/>
    <property type="match status" value="1"/>
</dbReference>
<evidence type="ECO:0000256" key="13">
    <source>
        <dbReference type="ARBA" id="ARBA00022833"/>
    </source>
</evidence>
<dbReference type="GO" id="GO:0030014">
    <property type="term" value="C:CCR4-NOT complex"/>
    <property type="evidence" value="ECO:0007669"/>
    <property type="project" value="InterPro"/>
</dbReference>
<keyword evidence="32" id="KW-1185">Reference proteome</keyword>
<evidence type="ECO:0000256" key="18">
    <source>
        <dbReference type="ARBA" id="ARBA00057081"/>
    </source>
</evidence>
<dbReference type="SUPFAM" id="SSF54928">
    <property type="entry name" value="RNA-binding domain, RBD"/>
    <property type="match status" value="1"/>
</dbReference>
<evidence type="ECO:0000256" key="26">
    <source>
        <dbReference type="PROSITE-ProRule" id="PRU00723"/>
    </source>
</evidence>
<comment type="pathway">
    <text evidence="4">Protein modification; protein ubiquitination.</text>
</comment>
<evidence type="ECO:0000313" key="32">
    <source>
        <dbReference type="Proteomes" id="UP001461498"/>
    </source>
</evidence>
<dbReference type="GO" id="GO:0005634">
    <property type="term" value="C:nucleus"/>
    <property type="evidence" value="ECO:0007669"/>
    <property type="project" value="UniProtKB-SubCell"/>
</dbReference>
<evidence type="ECO:0000259" key="28">
    <source>
        <dbReference type="PROSITE" id="PS50089"/>
    </source>
</evidence>
<dbReference type="InterPro" id="IPR003954">
    <property type="entry name" value="RRM_euk-type"/>
</dbReference>
<sequence>MSVLNQSGEEQVECPLCMEPLEVDDLNFFPCTCGYQICRFCWHRIRTDENGLCPACRKTYPENPADFKPLTQEEVAKLKAEKRQKDQQRKQRITENRKHLANVRVVQKNLVFVVGLPLRLADPEMLKKHEYFGKFGKIHKVVINQSTSYAGSQGPSASAYVTYQKSDDALRAIQTVNNIAVDGRTVKTSLGTTKYCSHFMKNQPCPKADCMYLHELGDPEASFTKEEMQQGKHQEYEKKLHEQLLSSTLNRKPTPSPPTVPIAVHQGVNKDAWPSLHTNQHNSVIVGVAPSTSPETSNIINNSKNEKRKPNSAKHKNHNSIEDNNRKHKDYTLQTHSRNTEPADSPDILLNHSQHLGSHNEIKNGNSGSVNDANDDYLENHHHLHHNNHHHHHNHHQKNHCDHSEQSSHSCIKDKVVQNHKNHVDFPNHRNNKIEHKDIQEFPNYNTEISSTFNHKIKDFNNQRQNPHTAAEWKVNGVPEVLPHVRSSSDNWQPTFDFSHLHEEEPVHYLRDDDLGFDPFHETQKALAEMIEKEEQHRYQPKLLMHHNRLNSCTKLLDGLRLGTAIPHSRPPPPGFTSTPNHMNAFGLGIPRTAWDWPSLDPAIVTSAQHCDLYSGNPPPGFSLRQTLDNL</sequence>
<feature type="region of interest" description="Disordered" evidence="27">
    <location>
        <begin position="287"/>
        <end position="328"/>
    </location>
</feature>
<accession>A0AAW1CV42</accession>
<evidence type="ECO:0000256" key="12">
    <source>
        <dbReference type="ARBA" id="ARBA00022786"/>
    </source>
</evidence>
<dbReference type="InterPro" id="IPR013083">
    <property type="entry name" value="Znf_RING/FYVE/PHD"/>
</dbReference>
<keyword evidence="7" id="KW-0963">Cytoplasm</keyword>
<feature type="region of interest" description="Disordered" evidence="27">
    <location>
        <begin position="385"/>
        <end position="405"/>
    </location>
</feature>
<evidence type="ECO:0000256" key="21">
    <source>
        <dbReference type="ARBA" id="ARBA00075062"/>
    </source>
</evidence>
<keyword evidence="14" id="KW-0832">Ubl conjugation</keyword>
<keyword evidence="15 25" id="KW-0694">RNA-binding</keyword>
<dbReference type="Proteomes" id="UP001461498">
    <property type="component" value="Unassembled WGS sequence"/>
</dbReference>
<dbReference type="InterPro" id="IPR000571">
    <property type="entry name" value="Znf_CCCH"/>
</dbReference>
<dbReference type="PROSITE" id="PS50089">
    <property type="entry name" value="ZF_RING_2"/>
    <property type="match status" value="1"/>
</dbReference>
<dbReference type="PANTHER" id="PTHR12603:SF0">
    <property type="entry name" value="CCR4-NOT TRANSCRIPTION COMPLEX SUBUNIT 4"/>
    <property type="match status" value="1"/>
</dbReference>
<evidence type="ECO:0000259" key="29">
    <source>
        <dbReference type="PROSITE" id="PS50102"/>
    </source>
</evidence>
<comment type="function">
    <text evidence="18">Has E3 ubiquitin ligase activity, promoting ubiquitination and degradation of target proteins. Involved in activation of the JAK/STAT pathway. Catalyzes ubiquitination of methylated RBM15. Plays a role in quality control of translation of mitochondrial outer membrane-localized mRNA. As part of the PINK1-regulated signaling, upon mitochondria damage, ubiquitinates ABCE1 and thereby recruits autophagy receptors to the mitochondrial outer membrane to initiate mitophagy.</text>
</comment>
<comment type="caution">
    <text evidence="31">The sequence shown here is derived from an EMBL/GenBank/DDBJ whole genome shotgun (WGS) entry which is preliminary data.</text>
</comment>
<evidence type="ECO:0000256" key="16">
    <source>
        <dbReference type="ARBA" id="ARBA00023054"/>
    </source>
</evidence>
<keyword evidence="6" id="KW-0488">Methylation</keyword>
<dbReference type="InterPro" id="IPR035979">
    <property type="entry name" value="RBD_domain_sf"/>
</dbReference>
<evidence type="ECO:0000256" key="19">
    <source>
        <dbReference type="ARBA" id="ARBA00062432"/>
    </source>
</evidence>
<dbReference type="InterPro" id="IPR039515">
    <property type="entry name" value="NOT4_mRING-HC-C4C4"/>
</dbReference>
<feature type="domain" description="C3H1-type" evidence="30">
    <location>
        <begin position="190"/>
        <end position="217"/>
    </location>
</feature>
<keyword evidence="17" id="KW-0539">Nucleus</keyword>
<proteinExistence type="predicted"/>
<keyword evidence="8" id="KW-0597">Phosphoprotein</keyword>
<protein>
    <recommendedName>
        <fullName evidence="20">CCR4-NOT transcription complex subunit 4</fullName>
        <ecNumber evidence="5">2.3.2.27</ecNumber>
    </recommendedName>
    <alternativeName>
        <fullName evidence="23">CCR4-associated factor 4</fullName>
    </alternativeName>
    <alternativeName>
        <fullName evidence="24">E3 ubiquitin-protein ligase CNOT4</fullName>
    </alternativeName>
    <alternativeName>
        <fullName evidence="21">Potential transcriptional repressor NOT4Hp</fullName>
    </alternativeName>
    <alternativeName>
        <fullName evidence="22">RING-type E3 ubiquitin transferase CNOT4</fullName>
    </alternativeName>
</protein>
<dbReference type="GO" id="GO:0016567">
    <property type="term" value="P:protein ubiquitination"/>
    <property type="evidence" value="ECO:0007669"/>
    <property type="project" value="TreeGrafter"/>
</dbReference>
<evidence type="ECO:0000256" key="10">
    <source>
        <dbReference type="ARBA" id="ARBA00022723"/>
    </source>
</evidence>
<keyword evidence="16" id="KW-0175">Coiled coil</keyword>
<evidence type="ECO:0000256" key="1">
    <source>
        <dbReference type="ARBA" id="ARBA00000900"/>
    </source>
</evidence>
<dbReference type="SUPFAM" id="SSF57850">
    <property type="entry name" value="RING/U-box"/>
    <property type="match status" value="1"/>
</dbReference>
<dbReference type="InterPro" id="IPR012677">
    <property type="entry name" value="Nucleotide-bd_a/b_plait_sf"/>
</dbReference>
<dbReference type="PROSITE" id="PS50103">
    <property type="entry name" value="ZF_C3H1"/>
    <property type="match status" value="1"/>
</dbReference>
<dbReference type="Gene3D" id="3.30.40.10">
    <property type="entry name" value="Zinc/RING finger domain, C3HC4 (zinc finger)"/>
    <property type="match status" value="1"/>
</dbReference>
<evidence type="ECO:0000256" key="17">
    <source>
        <dbReference type="ARBA" id="ARBA00023242"/>
    </source>
</evidence>
<evidence type="ECO:0000256" key="15">
    <source>
        <dbReference type="ARBA" id="ARBA00022884"/>
    </source>
</evidence>
<dbReference type="EC" id="2.3.2.27" evidence="5"/>
<dbReference type="EMBL" id="JAPXFL010000010">
    <property type="protein sequence ID" value="KAK9500718.1"/>
    <property type="molecule type" value="Genomic_DNA"/>
</dbReference>
<feature type="zinc finger region" description="C3H1-type" evidence="26">
    <location>
        <begin position="190"/>
        <end position="217"/>
    </location>
</feature>
<evidence type="ECO:0000256" key="23">
    <source>
        <dbReference type="ARBA" id="ARBA00083547"/>
    </source>
</evidence>
<evidence type="ECO:0000313" key="31">
    <source>
        <dbReference type="EMBL" id="KAK9500718.1"/>
    </source>
</evidence>
<dbReference type="AlphaFoldDB" id="A0AAW1CV42"/>
<comment type="subcellular location">
    <subcellularLocation>
        <location evidence="3">Cytoplasm</location>
    </subcellularLocation>
    <subcellularLocation>
        <location evidence="2">Nucleus</location>
    </subcellularLocation>
</comment>
<dbReference type="CDD" id="cd16618">
    <property type="entry name" value="mRING-HC-C4C4_CNOT4"/>
    <property type="match status" value="1"/>
</dbReference>
<evidence type="ECO:0000256" key="6">
    <source>
        <dbReference type="ARBA" id="ARBA00022481"/>
    </source>
</evidence>
<keyword evidence="10 26" id="KW-0479">Metal-binding</keyword>
<dbReference type="InterPro" id="IPR001841">
    <property type="entry name" value="Znf_RING"/>
</dbReference>
<feature type="compositionally biased region" description="Basic residues" evidence="27">
    <location>
        <begin position="385"/>
        <end position="398"/>
    </location>
</feature>
<evidence type="ECO:0000256" key="2">
    <source>
        <dbReference type="ARBA" id="ARBA00004123"/>
    </source>
</evidence>
<evidence type="ECO:0000256" key="11">
    <source>
        <dbReference type="ARBA" id="ARBA00022771"/>
    </source>
</evidence>
<evidence type="ECO:0000259" key="30">
    <source>
        <dbReference type="PROSITE" id="PS50103"/>
    </source>
</evidence>
<feature type="compositionally biased region" description="Polar residues" evidence="27">
    <location>
        <begin position="290"/>
        <end position="303"/>
    </location>
</feature>
<evidence type="ECO:0000256" key="20">
    <source>
        <dbReference type="ARBA" id="ARBA00071435"/>
    </source>
</evidence>
<evidence type="ECO:0000256" key="8">
    <source>
        <dbReference type="ARBA" id="ARBA00022553"/>
    </source>
</evidence>
<dbReference type="GO" id="GO:0008270">
    <property type="term" value="F:zinc ion binding"/>
    <property type="evidence" value="ECO:0007669"/>
    <property type="project" value="UniProtKB-KW"/>
</dbReference>
<comment type="subunit">
    <text evidence="19">Interacts with CNOT1 via its C-terminus but does not stably associate with the CCR4-NOT complex. Interacts (via RING domain) with UBE2D2. Interacts with ABCE1, PINK1 and PELO.</text>
</comment>
<keyword evidence="12" id="KW-0833">Ubl conjugation pathway</keyword>
<dbReference type="GO" id="GO:0003723">
    <property type="term" value="F:RNA binding"/>
    <property type="evidence" value="ECO:0007669"/>
    <property type="project" value="UniProtKB-UniRule"/>
</dbReference>
<keyword evidence="9" id="KW-0808">Transferase</keyword>
<evidence type="ECO:0000256" key="3">
    <source>
        <dbReference type="ARBA" id="ARBA00004496"/>
    </source>
</evidence>
<evidence type="ECO:0000256" key="4">
    <source>
        <dbReference type="ARBA" id="ARBA00004906"/>
    </source>
</evidence>
<evidence type="ECO:0000256" key="5">
    <source>
        <dbReference type="ARBA" id="ARBA00012483"/>
    </source>
</evidence>
<feature type="compositionally biased region" description="Polar residues" evidence="27">
    <location>
        <begin position="357"/>
        <end position="372"/>
    </location>
</feature>
<dbReference type="CDD" id="cd12438">
    <property type="entry name" value="RRM_CNOT4"/>
    <property type="match status" value="1"/>
</dbReference>
<evidence type="ECO:0000256" key="25">
    <source>
        <dbReference type="PROSITE-ProRule" id="PRU00176"/>
    </source>
</evidence>
<keyword evidence="11 26" id="KW-0863">Zinc-finger</keyword>
<dbReference type="InterPro" id="IPR034261">
    <property type="entry name" value="CNOT4_RRM"/>
</dbReference>
<dbReference type="FunFam" id="3.30.40.10:FF:000006">
    <property type="entry name" value="CCR4-NOT transcription complex subunit 4"/>
    <property type="match status" value="1"/>
</dbReference>
<name>A0AAW1CV42_9HEMI</name>
<dbReference type="PANTHER" id="PTHR12603">
    <property type="entry name" value="CCR4-NOT TRANSCRIPTION COMPLEX RELATED"/>
    <property type="match status" value="1"/>
</dbReference>
<evidence type="ECO:0000256" key="14">
    <source>
        <dbReference type="ARBA" id="ARBA00022843"/>
    </source>
</evidence>
<evidence type="ECO:0000256" key="9">
    <source>
        <dbReference type="ARBA" id="ARBA00022679"/>
    </source>
</evidence>
<dbReference type="InterPro" id="IPR000504">
    <property type="entry name" value="RRM_dom"/>
</dbReference>
<dbReference type="GO" id="GO:0005829">
    <property type="term" value="C:cytosol"/>
    <property type="evidence" value="ECO:0007669"/>
    <property type="project" value="UniProtKB-ARBA"/>
</dbReference>
<feature type="domain" description="RING-type" evidence="28">
    <location>
        <begin position="14"/>
        <end position="57"/>
    </location>
</feature>
<evidence type="ECO:0000256" key="27">
    <source>
        <dbReference type="SAM" id="MobiDB-lite"/>
    </source>
</evidence>
<keyword evidence="13 26" id="KW-0862">Zinc</keyword>
<dbReference type="Gene3D" id="3.30.70.330">
    <property type="match status" value="1"/>
</dbReference>
<reference evidence="31 32" key="1">
    <citation type="submission" date="2022-12" db="EMBL/GenBank/DDBJ databases">
        <title>Chromosome-level genome assembly of true bugs.</title>
        <authorList>
            <person name="Ma L."/>
            <person name="Li H."/>
        </authorList>
    </citation>
    <scope>NUCLEOTIDE SEQUENCE [LARGE SCALE GENOMIC DNA]</scope>
    <source>
        <strain evidence="31">Lab_2022b</strain>
    </source>
</reference>
<dbReference type="InterPro" id="IPR039780">
    <property type="entry name" value="Mot2"/>
</dbReference>
<dbReference type="Pfam" id="PF00076">
    <property type="entry name" value="RRM_1"/>
    <property type="match status" value="1"/>
</dbReference>
<gene>
    <name evidence="31" type="ORF">O3M35_001930</name>
</gene>
<evidence type="ECO:0000256" key="22">
    <source>
        <dbReference type="ARBA" id="ARBA00077837"/>
    </source>
</evidence>
<feature type="region of interest" description="Disordered" evidence="27">
    <location>
        <begin position="357"/>
        <end position="376"/>
    </location>
</feature>
<dbReference type="GO" id="GO:0061630">
    <property type="term" value="F:ubiquitin protein ligase activity"/>
    <property type="evidence" value="ECO:0007669"/>
    <property type="project" value="UniProtKB-EC"/>
</dbReference>
<comment type="catalytic activity">
    <reaction evidence="1">
        <text>S-ubiquitinyl-[E2 ubiquitin-conjugating enzyme]-L-cysteine + [acceptor protein]-L-lysine = [E2 ubiquitin-conjugating enzyme]-L-cysteine + N(6)-ubiquitinyl-[acceptor protein]-L-lysine.</text>
        <dbReference type="EC" id="2.3.2.27"/>
    </reaction>
</comment>
<evidence type="ECO:0000256" key="24">
    <source>
        <dbReference type="ARBA" id="ARBA00083942"/>
    </source>
</evidence>
<feature type="domain" description="RRM" evidence="29">
    <location>
        <begin position="109"/>
        <end position="193"/>
    </location>
</feature>
<evidence type="ECO:0000256" key="7">
    <source>
        <dbReference type="ARBA" id="ARBA00022490"/>
    </source>
</evidence>
<dbReference type="Pfam" id="PF14570">
    <property type="entry name" value="zf-RING_4"/>
    <property type="match status" value="1"/>
</dbReference>
<organism evidence="31 32">
    <name type="scientific">Rhynocoris fuscipes</name>
    <dbReference type="NCBI Taxonomy" id="488301"/>
    <lineage>
        <taxon>Eukaryota</taxon>
        <taxon>Metazoa</taxon>
        <taxon>Ecdysozoa</taxon>
        <taxon>Arthropoda</taxon>
        <taxon>Hexapoda</taxon>
        <taxon>Insecta</taxon>
        <taxon>Pterygota</taxon>
        <taxon>Neoptera</taxon>
        <taxon>Paraneoptera</taxon>
        <taxon>Hemiptera</taxon>
        <taxon>Heteroptera</taxon>
        <taxon>Panheteroptera</taxon>
        <taxon>Cimicomorpha</taxon>
        <taxon>Reduviidae</taxon>
        <taxon>Harpactorinae</taxon>
        <taxon>Harpactorini</taxon>
        <taxon>Rhynocoris</taxon>
    </lineage>
</organism>
<dbReference type="FunFam" id="3.30.70.330:FF:000044">
    <property type="entry name" value="Putative ccr4-not transcription complex subunit 4"/>
    <property type="match status" value="1"/>
</dbReference>
<dbReference type="SMART" id="SM00361">
    <property type="entry name" value="RRM_1"/>
    <property type="match status" value="1"/>
</dbReference>